<protein>
    <submittedName>
        <fullName evidence="2">Uncharacterized protein</fullName>
    </submittedName>
</protein>
<evidence type="ECO:0000256" key="1">
    <source>
        <dbReference type="SAM" id="MobiDB-lite"/>
    </source>
</evidence>
<organism evidence="2">
    <name type="scientific">Graphocephala atropunctata</name>
    <dbReference type="NCBI Taxonomy" id="36148"/>
    <lineage>
        <taxon>Eukaryota</taxon>
        <taxon>Metazoa</taxon>
        <taxon>Ecdysozoa</taxon>
        <taxon>Arthropoda</taxon>
        <taxon>Hexapoda</taxon>
        <taxon>Insecta</taxon>
        <taxon>Pterygota</taxon>
        <taxon>Neoptera</taxon>
        <taxon>Paraneoptera</taxon>
        <taxon>Hemiptera</taxon>
        <taxon>Auchenorrhyncha</taxon>
        <taxon>Membracoidea</taxon>
        <taxon>Cicadellidae</taxon>
        <taxon>Cicadellinae</taxon>
        <taxon>Cicadellini</taxon>
        <taxon>Graphocephala</taxon>
    </lineage>
</organism>
<sequence>AERKKSAASMLNLAPQSVVRHTTPSPPSPVGYPERVLDHQPGILPALNSQGPAPAPGPAFAPASAPVLSNSFPSFDHHGTQGMENYSVLIPHFYTSPQQVYEQLAVRNVVEGGSQELYSYLMGLSAGEVGRVDRPMFYCPPGLAPAQVPAPTHAHPQSHPQNHFAQQTHMRYAAPPYSQYHPPTDRGVGEYTNHMGYVSSPRYPINGQVAGSLGYCTTTNPINNGMMIQLNPPPPPQPLYHNVGNPQHTAQNNTYPQLAVYNSGYPGVYNPHPQAPLLRPSLQVTMTNPPVRVPRSVNPDSAPPLHYGGTPSSSPSYNTIYRYIGPHNEIFVVNGNMMVRQQMSGVTQGMIAGNRPSRPRPVDPTQPQMHQTAQHVRQAAVAKVFEAAGLGTNLTPPAGPWMQ</sequence>
<reference evidence="2" key="1">
    <citation type="submission" date="2015-11" db="EMBL/GenBank/DDBJ databases">
        <title>De novo transcriptome assembly of four potential Pierce s Disease insect vectors from Arizona vineyards.</title>
        <authorList>
            <person name="Tassone E.E."/>
        </authorList>
    </citation>
    <scope>NUCLEOTIDE SEQUENCE</scope>
</reference>
<dbReference type="EMBL" id="GEBQ01007537">
    <property type="protein sequence ID" value="JAT32440.1"/>
    <property type="molecule type" value="Transcribed_RNA"/>
</dbReference>
<name>A0A1B6M933_9HEMI</name>
<dbReference type="AlphaFoldDB" id="A0A1B6M933"/>
<feature type="non-terminal residue" evidence="2">
    <location>
        <position position="1"/>
    </location>
</feature>
<accession>A0A1B6M933</accession>
<proteinExistence type="predicted"/>
<feature type="region of interest" description="Disordered" evidence="1">
    <location>
        <begin position="1"/>
        <end position="37"/>
    </location>
</feature>
<gene>
    <name evidence="2" type="ORF">g.29964</name>
</gene>
<evidence type="ECO:0000313" key="2">
    <source>
        <dbReference type="EMBL" id="JAT32440.1"/>
    </source>
</evidence>